<keyword evidence="2" id="KW-0812">Transmembrane</keyword>
<comment type="caution">
    <text evidence="3">The sequence shown here is derived from an EMBL/GenBank/DDBJ whole genome shotgun (WGS) entry which is preliminary data.</text>
</comment>
<feature type="region of interest" description="Disordered" evidence="1">
    <location>
        <begin position="61"/>
        <end position="92"/>
    </location>
</feature>
<protein>
    <submittedName>
        <fullName evidence="3">Uncharacterized protein</fullName>
    </submittedName>
</protein>
<dbReference type="EMBL" id="JBHTBL010000011">
    <property type="protein sequence ID" value="MFC7325280.1"/>
    <property type="molecule type" value="Genomic_DNA"/>
</dbReference>
<keyword evidence="2" id="KW-0472">Membrane</keyword>
<evidence type="ECO:0000256" key="2">
    <source>
        <dbReference type="SAM" id="Phobius"/>
    </source>
</evidence>
<keyword evidence="4" id="KW-1185">Reference proteome</keyword>
<dbReference type="Pfam" id="PF26047">
    <property type="entry name" value="DUF8015"/>
    <property type="match status" value="1"/>
</dbReference>
<keyword evidence="2" id="KW-1133">Transmembrane helix</keyword>
<feature type="transmembrane region" description="Helical" evidence="2">
    <location>
        <begin position="32"/>
        <end position="51"/>
    </location>
</feature>
<dbReference type="InterPro" id="IPR058328">
    <property type="entry name" value="DUF8015"/>
</dbReference>
<evidence type="ECO:0000313" key="3">
    <source>
        <dbReference type="EMBL" id="MFC7325280.1"/>
    </source>
</evidence>
<dbReference type="AlphaFoldDB" id="A0ABD6AMU4"/>
<name>A0ABD6AMU4_9EURY</name>
<accession>A0ABD6AMU4</accession>
<evidence type="ECO:0000256" key="1">
    <source>
        <dbReference type="SAM" id="MobiDB-lite"/>
    </source>
</evidence>
<organism evidence="3 4">
    <name type="scientific">Halorubrum rutilum</name>
    <dbReference type="NCBI Taxonomy" id="1364933"/>
    <lineage>
        <taxon>Archaea</taxon>
        <taxon>Methanobacteriati</taxon>
        <taxon>Methanobacteriota</taxon>
        <taxon>Stenosarchaea group</taxon>
        <taxon>Halobacteria</taxon>
        <taxon>Halobacteriales</taxon>
        <taxon>Haloferacaceae</taxon>
        <taxon>Halorubrum</taxon>
    </lineage>
</organism>
<evidence type="ECO:0000313" key="4">
    <source>
        <dbReference type="Proteomes" id="UP001596545"/>
    </source>
</evidence>
<feature type="transmembrane region" description="Helical" evidence="2">
    <location>
        <begin position="7"/>
        <end position="26"/>
    </location>
</feature>
<dbReference type="Proteomes" id="UP001596545">
    <property type="component" value="Unassembled WGS sequence"/>
</dbReference>
<gene>
    <name evidence="3" type="ORF">ACFQMF_11900</name>
</gene>
<reference evidence="3 4" key="1">
    <citation type="journal article" date="2019" name="Int. J. Syst. Evol. Microbiol.">
        <title>The Global Catalogue of Microorganisms (GCM) 10K type strain sequencing project: providing services to taxonomists for standard genome sequencing and annotation.</title>
        <authorList>
            <consortium name="The Broad Institute Genomics Platform"/>
            <consortium name="The Broad Institute Genome Sequencing Center for Infectious Disease"/>
            <person name="Wu L."/>
            <person name="Ma J."/>
        </authorList>
    </citation>
    <scope>NUCLEOTIDE SEQUENCE [LARGE SCALE GENOMIC DNA]</scope>
    <source>
        <strain evidence="3 4">CGMCC 1.12554</strain>
    </source>
</reference>
<proteinExistence type="predicted"/>
<sequence>MTGYYDYVLGLIPAALIGVTAFLNLVGLSLTAALPGGALVAGGVMVHAMFVRNPVEDVRGGVDRSAAGSVGDSLDRAVEGSRTGRSGAGGSD</sequence>
<dbReference type="RefSeq" id="WP_256408016.1">
    <property type="nucleotide sequence ID" value="NZ_JANHDN010000002.1"/>
</dbReference>